<feature type="coiled-coil region" evidence="5">
    <location>
        <begin position="186"/>
        <end position="319"/>
    </location>
</feature>
<dbReference type="GO" id="GO:0008270">
    <property type="term" value="F:zinc ion binding"/>
    <property type="evidence" value="ECO:0007669"/>
    <property type="project" value="UniProtKB-KW"/>
</dbReference>
<feature type="compositionally biased region" description="Basic residues" evidence="6">
    <location>
        <begin position="1030"/>
        <end position="1039"/>
    </location>
</feature>
<dbReference type="InterPro" id="IPR011011">
    <property type="entry name" value="Znf_FYVE_PHD"/>
</dbReference>
<evidence type="ECO:0000313" key="10">
    <source>
        <dbReference type="Proteomes" id="UP000225706"/>
    </source>
</evidence>
<evidence type="ECO:0000313" key="9">
    <source>
        <dbReference type="EMBL" id="PFX15984.1"/>
    </source>
</evidence>
<dbReference type="InterPro" id="IPR009038">
    <property type="entry name" value="GOLD_dom"/>
</dbReference>
<gene>
    <name evidence="9" type="primary">FYCO1</name>
    <name evidence="9" type="ORF">AWC38_SpisGene19771</name>
</gene>
<evidence type="ECO:0000256" key="4">
    <source>
        <dbReference type="PROSITE-ProRule" id="PRU00091"/>
    </source>
</evidence>
<feature type="domain" description="FYVE-type" evidence="7">
    <location>
        <begin position="878"/>
        <end position="936"/>
    </location>
</feature>
<feature type="compositionally biased region" description="Basic and acidic residues" evidence="6">
    <location>
        <begin position="1006"/>
        <end position="1029"/>
    </location>
</feature>
<dbReference type="SMART" id="SM00064">
    <property type="entry name" value="FYVE"/>
    <property type="match status" value="1"/>
</dbReference>
<evidence type="ECO:0000259" key="7">
    <source>
        <dbReference type="PROSITE" id="PS50178"/>
    </source>
</evidence>
<dbReference type="GO" id="GO:0005770">
    <property type="term" value="C:late endosome"/>
    <property type="evidence" value="ECO:0007669"/>
    <property type="project" value="TreeGrafter"/>
</dbReference>
<dbReference type="Pfam" id="PF01363">
    <property type="entry name" value="FYVE"/>
    <property type="match status" value="1"/>
</dbReference>
<evidence type="ECO:0000256" key="2">
    <source>
        <dbReference type="ARBA" id="ARBA00022771"/>
    </source>
</evidence>
<dbReference type="SUPFAM" id="SSF57997">
    <property type="entry name" value="Tropomyosin"/>
    <property type="match status" value="1"/>
</dbReference>
<feature type="coiled-coil region" evidence="5">
    <location>
        <begin position="370"/>
        <end position="439"/>
    </location>
</feature>
<dbReference type="SUPFAM" id="SSF140741">
    <property type="entry name" value="RUN domain-like"/>
    <property type="match status" value="1"/>
</dbReference>
<dbReference type="GO" id="GO:0072383">
    <property type="term" value="P:plus-end-directed vesicle transport along microtubule"/>
    <property type="evidence" value="ECO:0007669"/>
    <property type="project" value="TreeGrafter"/>
</dbReference>
<dbReference type="PROSITE" id="PS50866">
    <property type="entry name" value="GOLD"/>
    <property type="match status" value="1"/>
</dbReference>
<name>A0A2B4RC98_STYPI</name>
<dbReference type="GO" id="GO:0005764">
    <property type="term" value="C:lysosome"/>
    <property type="evidence" value="ECO:0007669"/>
    <property type="project" value="TreeGrafter"/>
</dbReference>
<keyword evidence="2 4" id="KW-0863">Zinc-finger</keyword>
<organism evidence="9 10">
    <name type="scientific">Stylophora pistillata</name>
    <name type="common">Smooth cauliflower coral</name>
    <dbReference type="NCBI Taxonomy" id="50429"/>
    <lineage>
        <taxon>Eukaryota</taxon>
        <taxon>Metazoa</taxon>
        <taxon>Cnidaria</taxon>
        <taxon>Anthozoa</taxon>
        <taxon>Hexacorallia</taxon>
        <taxon>Scleractinia</taxon>
        <taxon>Astrocoeniina</taxon>
        <taxon>Pocilloporidae</taxon>
        <taxon>Stylophora</taxon>
    </lineage>
</organism>
<accession>A0A2B4RC98</accession>
<dbReference type="CDD" id="cd15730">
    <property type="entry name" value="FYVE_EEA1"/>
    <property type="match status" value="1"/>
</dbReference>
<dbReference type="PANTHER" id="PTHR46753">
    <property type="entry name" value="FYVE AND COILED-COIL DOMAIN-CONTAINING PROTEIN 1"/>
    <property type="match status" value="1"/>
</dbReference>
<keyword evidence="5" id="KW-0175">Coiled coil</keyword>
<evidence type="ECO:0000256" key="5">
    <source>
        <dbReference type="SAM" id="Coils"/>
    </source>
</evidence>
<dbReference type="InterPro" id="IPR013083">
    <property type="entry name" value="Znf_RING/FYVE/PHD"/>
</dbReference>
<dbReference type="SUPFAM" id="SSF101576">
    <property type="entry name" value="Supernatant protein factor (SPF), C-terminal domain"/>
    <property type="match status" value="1"/>
</dbReference>
<comment type="caution">
    <text evidence="9">The sequence shown here is derived from an EMBL/GenBank/DDBJ whole genome shotgun (WGS) entry which is preliminary data.</text>
</comment>
<dbReference type="InterPro" id="IPR037213">
    <property type="entry name" value="Run_dom_sf"/>
</dbReference>
<feature type="coiled-coil region" evidence="5">
    <location>
        <begin position="786"/>
        <end position="859"/>
    </location>
</feature>
<dbReference type="EMBL" id="LSMT01000588">
    <property type="protein sequence ID" value="PFX15984.1"/>
    <property type="molecule type" value="Genomic_DNA"/>
</dbReference>
<keyword evidence="1" id="KW-0479">Metal-binding</keyword>
<evidence type="ECO:0000256" key="3">
    <source>
        <dbReference type="ARBA" id="ARBA00022833"/>
    </source>
</evidence>
<dbReference type="InterPro" id="IPR036598">
    <property type="entry name" value="GOLD_dom_sf"/>
</dbReference>
<dbReference type="AlphaFoldDB" id="A0A2B4RC98"/>
<dbReference type="Gene3D" id="3.30.40.10">
    <property type="entry name" value="Zinc/RING finger domain, C3HC4 (zinc finger)"/>
    <property type="match status" value="1"/>
</dbReference>
<dbReference type="PANTHER" id="PTHR46753:SF2">
    <property type="entry name" value="FYVE AND COILED-COIL DOMAIN-CONTAINING PROTEIN 1"/>
    <property type="match status" value="1"/>
</dbReference>
<dbReference type="SUPFAM" id="SSF57903">
    <property type="entry name" value="FYVE/PHD zinc finger"/>
    <property type="match status" value="1"/>
</dbReference>
<feature type="compositionally biased region" description="Acidic residues" evidence="6">
    <location>
        <begin position="972"/>
        <end position="984"/>
    </location>
</feature>
<dbReference type="STRING" id="50429.A0A2B4RC98"/>
<dbReference type="GO" id="GO:0005776">
    <property type="term" value="C:autophagosome"/>
    <property type="evidence" value="ECO:0007669"/>
    <property type="project" value="TreeGrafter"/>
</dbReference>
<dbReference type="Proteomes" id="UP000225706">
    <property type="component" value="Unassembled WGS sequence"/>
</dbReference>
<dbReference type="Gene3D" id="2.60.120.680">
    <property type="entry name" value="GOLD domain"/>
    <property type="match status" value="1"/>
</dbReference>
<feature type="domain" description="GOLD" evidence="8">
    <location>
        <begin position="1090"/>
        <end position="1211"/>
    </location>
</feature>
<dbReference type="PROSITE" id="PS50178">
    <property type="entry name" value="ZF_FYVE"/>
    <property type="match status" value="1"/>
</dbReference>
<dbReference type="Gene3D" id="1.10.287.1490">
    <property type="match status" value="1"/>
</dbReference>
<evidence type="ECO:0000256" key="6">
    <source>
        <dbReference type="SAM" id="MobiDB-lite"/>
    </source>
</evidence>
<proteinExistence type="predicted"/>
<feature type="compositionally biased region" description="Basic and acidic residues" evidence="6">
    <location>
        <begin position="1040"/>
        <end position="1050"/>
    </location>
</feature>
<dbReference type="Gene3D" id="1.20.58.900">
    <property type="match status" value="1"/>
</dbReference>
<dbReference type="OrthoDB" id="660555at2759"/>
<feature type="coiled-coil region" evidence="5">
    <location>
        <begin position="477"/>
        <end position="679"/>
    </location>
</feature>
<protein>
    <submittedName>
        <fullName evidence="9">FYVE and coiled-coil domain-containing protein 1</fullName>
    </submittedName>
</protein>
<feature type="region of interest" description="Disordered" evidence="6">
    <location>
        <begin position="940"/>
        <end position="1081"/>
    </location>
</feature>
<dbReference type="InterPro" id="IPR000306">
    <property type="entry name" value="Znf_FYVE"/>
</dbReference>
<evidence type="ECO:0000259" key="8">
    <source>
        <dbReference type="PROSITE" id="PS50866"/>
    </source>
</evidence>
<keyword evidence="3" id="KW-0862">Zinc</keyword>
<dbReference type="InterPro" id="IPR017455">
    <property type="entry name" value="Znf_FYVE-rel"/>
</dbReference>
<evidence type="ECO:0000256" key="1">
    <source>
        <dbReference type="ARBA" id="ARBA00022723"/>
    </source>
</evidence>
<keyword evidence="10" id="KW-1185">Reference proteome</keyword>
<dbReference type="GO" id="GO:1901098">
    <property type="term" value="P:positive regulation of autophagosome maturation"/>
    <property type="evidence" value="ECO:0007669"/>
    <property type="project" value="TreeGrafter"/>
</dbReference>
<reference evidence="10" key="1">
    <citation type="journal article" date="2017" name="bioRxiv">
        <title>Comparative analysis of the genomes of Stylophora pistillata and Acropora digitifera provides evidence for extensive differences between species of corals.</title>
        <authorList>
            <person name="Voolstra C.R."/>
            <person name="Li Y."/>
            <person name="Liew Y.J."/>
            <person name="Baumgarten S."/>
            <person name="Zoccola D."/>
            <person name="Flot J.-F."/>
            <person name="Tambutte S."/>
            <person name="Allemand D."/>
            <person name="Aranda M."/>
        </authorList>
    </citation>
    <scope>NUCLEOTIDE SEQUENCE [LARGE SCALE GENOMIC DNA]</scope>
</reference>
<sequence length="1222" mass="141079">MMEAFIIDPARLISDIVGYISELKNIYQSSQLPVTDDDTTLHKFCVKLETVLRHEQKEKYSMLGVRKDYWNFICDCIPKDDGVRFAQNIPQNERPDPLIGLASEITALTTIFGDENSLGKAERSEAGFDNVSIGDSAIETPNITDMTLEISHLHQRILKWKGDVESQLSKACSDAKKAHDERIFANQEYELKIKQLNERYTNLTKGVSEEMNAKVKELCGKLKTAEKALSEREAEIEKLTEEVKVSVSASHEAQRSAIELERKITGSERKHSELSSECEQLKERFKRKDERVTELEAKLSELREKCTKLELTEAESNKKIAELHGELKAKEVVLERVHESYEKLNGMVFGSFEELESELKSRLVDRERGLQNQSAQNRRLETNIVEIQQQNRDLSNKLEEANAKIADLENTRIENDTFIRDLKNQLNFAQQNQDTFMLELKDTLHPVEGLDVPDGNHVVKDFRKMILKQAKHLVAEMSVLHRQLDEKSTQKEKLEEHVAELQDNIEKKKKEIIDLHEEVDTSRRRITFIDEEKDILEKEKIKADNRLAELEESQETLQSNISFLSEEKCKVFDELTQLQGVREEEEKLRSETHDELASLQAQLEETAQSKQKLENELATITDSLQTMDVEKKDLDGQLRSLEEKMSSVHDERIGLEHELDVAREQLEAANEARIRAEQSQVRSQEQLESLQCMMDQEIAALKFQLSSETMKYETELKTLSQQIQEYNGVKERLSEQDEMITDLETRLKERNDILQHDKHKYVTEIKHLRSEVQQYKSGFDENKLKMRALENELLLAAKQLEEERSRHRELKKKVEEYEEEKGVHNRQYEQKISQFQEDMEELKNRLVEVTREKAELWKKADDMEHEIKVKADDRWMDDSEASQCLNCNAEFSFLLRKHHCRVCGRIFCHNCSNNWIQTPHSRKLRRVCEDCSKSDKRLNAQLVENPPDVDDDATSDVSDLQSNRRESLLSGQDDEGGLGTDDDPQPGPSTSGVDLPEGPQYTSTPKKTDRKGSSDKERSQSATSDEHHKYTTLKKAKRTAAKEEGKKYAEQKPQPRNSSEEDEEEEEYEFLEEGDEQAFEQPQARVVVCESDIREDLAIPALNEEPGPFWHVTVSPGKRHLIPILVGTQRATLSWKFSTEKKSIRFGVAFKLSETKKDSECETVVPLSQCNSHCKSVKGEVTDVSPGVYILVFDNTLSRFTSKRLFCMVQVERNDDEHDSLT</sequence>
<feature type="compositionally biased region" description="Acidic residues" evidence="6">
    <location>
        <begin position="1060"/>
        <end position="1078"/>
    </location>
</feature>